<evidence type="ECO:0000256" key="2">
    <source>
        <dbReference type="ARBA" id="ARBA00023134"/>
    </source>
</evidence>
<dbReference type="InterPro" id="IPR004881">
    <property type="entry name" value="Ribosome_biogen_GTPase_RsgA"/>
</dbReference>
<feature type="binding site" evidence="3">
    <location>
        <position position="301"/>
    </location>
    <ligand>
        <name>Zn(2+)</name>
        <dbReference type="ChEBI" id="CHEBI:29105"/>
    </ligand>
</feature>
<dbReference type="Gene3D" id="2.40.50.140">
    <property type="entry name" value="Nucleic acid-binding proteins"/>
    <property type="match status" value="1"/>
</dbReference>
<dbReference type="RefSeq" id="WP_131912468.1">
    <property type="nucleotide sequence ID" value="NZ_OU594967.1"/>
</dbReference>
<keyword evidence="3" id="KW-0479">Metal-binding</keyword>
<comment type="function">
    <text evidence="3">One of several proteins that assist in the late maturation steps of the functional core of the 30S ribosomal subunit. Helps release RbfA from mature subunits. May play a role in the assembly of ribosomal proteins into the subunit. Circularly permuted GTPase that catalyzes slow GTP hydrolysis, GTPase activity is stimulated by the 30S ribosomal subunit.</text>
</comment>
<feature type="binding site" evidence="3">
    <location>
        <begin position="212"/>
        <end position="220"/>
    </location>
    <ligand>
        <name>GTP</name>
        <dbReference type="ChEBI" id="CHEBI:37565"/>
    </ligand>
</feature>
<comment type="similarity">
    <text evidence="3">Belongs to the TRAFAC class YlqF/YawG GTPase family. RsgA subfamily.</text>
</comment>
<dbReference type="Gene3D" id="3.40.50.300">
    <property type="entry name" value="P-loop containing nucleotide triphosphate hydrolases"/>
    <property type="match status" value="1"/>
</dbReference>
<evidence type="ECO:0000313" key="6">
    <source>
        <dbReference type="EMBL" id="TCK57939.1"/>
    </source>
</evidence>
<keyword evidence="3" id="KW-0862">Zinc</keyword>
<evidence type="ECO:0000313" key="7">
    <source>
        <dbReference type="Proteomes" id="UP000295565"/>
    </source>
</evidence>
<keyword evidence="3" id="KW-0699">rRNA-binding</keyword>
<evidence type="ECO:0000256" key="1">
    <source>
        <dbReference type="ARBA" id="ARBA00022741"/>
    </source>
</evidence>
<dbReference type="AlphaFoldDB" id="A0A4R1K4K1"/>
<feature type="domain" description="CP-type G" evidence="5">
    <location>
        <begin position="102"/>
        <end position="270"/>
    </location>
</feature>
<accession>A0A4R1K4K1</accession>
<dbReference type="NCBIfam" id="NF008931">
    <property type="entry name" value="PRK12288.1"/>
    <property type="match status" value="1"/>
</dbReference>
<reference evidence="6 7" key="1">
    <citation type="submission" date="2019-03" db="EMBL/GenBank/DDBJ databases">
        <title>Genomic Encyclopedia of Type Strains, Phase IV (KMG-IV): sequencing the most valuable type-strain genomes for metagenomic binning, comparative biology and taxonomic classification.</title>
        <authorList>
            <person name="Goeker M."/>
        </authorList>
    </citation>
    <scope>NUCLEOTIDE SEQUENCE [LARGE SCALE GENOMIC DNA]</scope>
    <source>
        <strain evidence="6 7">DSM 18577</strain>
    </source>
</reference>
<dbReference type="GO" id="GO:0005737">
    <property type="term" value="C:cytoplasm"/>
    <property type="evidence" value="ECO:0007669"/>
    <property type="project" value="UniProtKB-SubCell"/>
</dbReference>
<dbReference type="GO" id="GO:0046872">
    <property type="term" value="F:metal ion binding"/>
    <property type="evidence" value="ECO:0007669"/>
    <property type="project" value="UniProtKB-KW"/>
</dbReference>
<dbReference type="EC" id="3.6.1.-" evidence="3"/>
<dbReference type="EMBL" id="SMGD01000012">
    <property type="protein sequence ID" value="TCK57939.1"/>
    <property type="molecule type" value="Genomic_DNA"/>
</dbReference>
<dbReference type="Gene3D" id="1.10.40.50">
    <property type="entry name" value="Probable gtpase engc, domain 3"/>
    <property type="match status" value="1"/>
</dbReference>
<dbReference type="InterPro" id="IPR027417">
    <property type="entry name" value="P-loop_NTPase"/>
</dbReference>
<dbReference type="SUPFAM" id="SSF52540">
    <property type="entry name" value="P-loop containing nucleoside triphosphate hydrolases"/>
    <property type="match status" value="1"/>
</dbReference>
<dbReference type="PROSITE" id="PS50936">
    <property type="entry name" value="ENGC_GTPASE"/>
    <property type="match status" value="1"/>
</dbReference>
<sequence>MAKKKRLNQGQLRRMRVNAQKRLHSEISYEWNDEQLGKSEDGVVISRFGQHVDIQSEHGEIFRCNIRRTVDSLVTGDEVLWRRGQESHSGIKGVVEAVQSRRSELSRPDYYDGLKTIAANIDQVIIVSALKPDFSSDMIDRYLVAIENSHLKPVILLNKIDLLDDTLRPQISSILEQYQSLGYQTLYASSKTEHGLDALNEQLRGQTSIFVGQSGVGKSSLVNMLLPQVCAQTQEVSDNSGLGQHTTTAARLYPLADGGRLIDSPGIREFSLWHLECDEVTYGFRELRQLQGHCKFRDCKHQNDPGCAFVEAVKKGDVSQWRYQSYLRILQSMIEKRPARHIPPR</sequence>
<evidence type="ECO:0000256" key="3">
    <source>
        <dbReference type="HAMAP-Rule" id="MF_01820"/>
    </source>
</evidence>
<evidence type="ECO:0000259" key="4">
    <source>
        <dbReference type="PROSITE" id="PS50936"/>
    </source>
</evidence>
<feature type="binding site" evidence="3">
    <location>
        <position position="299"/>
    </location>
    <ligand>
        <name>Zn(2+)</name>
        <dbReference type="ChEBI" id="CHEBI:29105"/>
    </ligand>
</feature>
<feature type="binding site" evidence="3">
    <location>
        <position position="294"/>
    </location>
    <ligand>
        <name>Zn(2+)</name>
        <dbReference type="ChEBI" id="CHEBI:29105"/>
    </ligand>
</feature>
<dbReference type="GO" id="GO:0005525">
    <property type="term" value="F:GTP binding"/>
    <property type="evidence" value="ECO:0007669"/>
    <property type="project" value="UniProtKB-UniRule"/>
</dbReference>
<dbReference type="GO" id="GO:0019843">
    <property type="term" value="F:rRNA binding"/>
    <property type="evidence" value="ECO:0007669"/>
    <property type="project" value="UniProtKB-KW"/>
</dbReference>
<dbReference type="GO" id="GO:0042274">
    <property type="term" value="P:ribosomal small subunit biogenesis"/>
    <property type="evidence" value="ECO:0007669"/>
    <property type="project" value="UniProtKB-UniRule"/>
</dbReference>
<keyword evidence="2 3" id="KW-0342">GTP-binding</keyword>
<dbReference type="NCBIfam" id="TIGR00157">
    <property type="entry name" value="ribosome small subunit-dependent GTPase A"/>
    <property type="match status" value="1"/>
</dbReference>
<feature type="binding site" evidence="3">
    <location>
        <begin position="158"/>
        <end position="161"/>
    </location>
    <ligand>
        <name>GTP</name>
        <dbReference type="ChEBI" id="CHEBI:37565"/>
    </ligand>
</feature>
<feature type="domain" description="EngC GTPase" evidence="4">
    <location>
        <begin position="119"/>
        <end position="268"/>
    </location>
</feature>
<dbReference type="InterPro" id="IPR012340">
    <property type="entry name" value="NA-bd_OB-fold"/>
</dbReference>
<proteinExistence type="inferred from homology"/>
<protein>
    <recommendedName>
        <fullName evidence="3">Small ribosomal subunit biogenesis GTPase RsgA</fullName>
        <ecNumber evidence="3">3.6.1.-</ecNumber>
    </recommendedName>
</protein>
<comment type="cofactor">
    <cofactor evidence="3">
        <name>Zn(2+)</name>
        <dbReference type="ChEBI" id="CHEBI:29105"/>
    </cofactor>
    <text evidence="3">Binds 1 zinc ion per subunit.</text>
</comment>
<dbReference type="InterPro" id="IPR010914">
    <property type="entry name" value="RsgA_GTPase_dom"/>
</dbReference>
<comment type="subunit">
    <text evidence="3">Monomer. Associates with 30S ribosomal subunit, binds 16S rRNA.</text>
</comment>
<comment type="caution">
    <text evidence="6">The sequence shown here is derived from an EMBL/GenBank/DDBJ whole genome shotgun (WGS) entry which is preliminary data.</text>
</comment>
<keyword evidence="1 3" id="KW-0547">Nucleotide-binding</keyword>
<dbReference type="PANTHER" id="PTHR32120:SF11">
    <property type="entry name" value="SMALL RIBOSOMAL SUBUNIT BIOGENESIS GTPASE RSGA 1, MITOCHONDRIAL-RELATED"/>
    <property type="match status" value="1"/>
</dbReference>
<dbReference type="CDD" id="cd01854">
    <property type="entry name" value="YjeQ_EngC"/>
    <property type="match status" value="1"/>
</dbReference>
<dbReference type="GO" id="GO:0003924">
    <property type="term" value="F:GTPase activity"/>
    <property type="evidence" value="ECO:0007669"/>
    <property type="project" value="UniProtKB-UniRule"/>
</dbReference>
<keyword evidence="3" id="KW-0963">Cytoplasm</keyword>
<dbReference type="HAMAP" id="MF_01820">
    <property type="entry name" value="GTPase_RsgA"/>
    <property type="match status" value="1"/>
</dbReference>
<keyword evidence="3" id="KW-0378">Hydrolase</keyword>
<keyword evidence="3" id="KW-0690">Ribosome biogenesis</keyword>
<dbReference type="InterPro" id="IPR030378">
    <property type="entry name" value="G_CP_dom"/>
</dbReference>
<dbReference type="Proteomes" id="UP000295565">
    <property type="component" value="Unassembled WGS sequence"/>
</dbReference>
<dbReference type="PROSITE" id="PS51721">
    <property type="entry name" value="G_CP"/>
    <property type="match status" value="1"/>
</dbReference>
<name>A0A4R1K4K1_9GAMM</name>
<evidence type="ECO:0000259" key="5">
    <source>
        <dbReference type="PROSITE" id="PS51721"/>
    </source>
</evidence>
<dbReference type="OrthoDB" id="9809485at2"/>
<dbReference type="Pfam" id="PF03193">
    <property type="entry name" value="RsgA_GTPase"/>
    <property type="match status" value="1"/>
</dbReference>
<feature type="binding site" evidence="3">
    <location>
        <position position="307"/>
    </location>
    <ligand>
        <name>Zn(2+)</name>
        <dbReference type="ChEBI" id="CHEBI:29105"/>
    </ligand>
</feature>
<comment type="subcellular location">
    <subcellularLocation>
        <location evidence="3">Cytoplasm</location>
    </subcellularLocation>
</comment>
<keyword evidence="7" id="KW-1185">Reference proteome</keyword>
<dbReference type="PANTHER" id="PTHR32120">
    <property type="entry name" value="SMALL RIBOSOMAL SUBUNIT BIOGENESIS GTPASE RSGA"/>
    <property type="match status" value="1"/>
</dbReference>
<organism evidence="6 7">
    <name type="scientific">Celerinatantimonas diazotrophica</name>
    <dbReference type="NCBI Taxonomy" id="412034"/>
    <lineage>
        <taxon>Bacteria</taxon>
        <taxon>Pseudomonadati</taxon>
        <taxon>Pseudomonadota</taxon>
        <taxon>Gammaproteobacteria</taxon>
        <taxon>Celerinatantimonadaceae</taxon>
        <taxon>Celerinatantimonas</taxon>
    </lineage>
</organism>
<gene>
    <name evidence="3" type="primary">rsgA</name>
    <name evidence="6" type="ORF">EV690_1641</name>
</gene>
<keyword evidence="3" id="KW-0694">RNA-binding</keyword>